<organism evidence="2 3">
    <name type="scientific">Helicobacter pylori</name>
    <name type="common">Campylobacter pylori</name>
    <dbReference type="NCBI Taxonomy" id="210"/>
    <lineage>
        <taxon>Bacteria</taxon>
        <taxon>Pseudomonadati</taxon>
        <taxon>Campylobacterota</taxon>
        <taxon>Epsilonproteobacteria</taxon>
        <taxon>Campylobacterales</taxon>
        <taxon>Helicobacteraceae</taxon>
        <taxon>Helicobacter</taxon>
    </lineage>
</organism>
<proteinExistence type="predicted"/>
<evidence type="ECO:0000313" key="2">
    <source>
        <dbReference type="EMBL" id="RVZ19344.1"/>
    </source>
</evidence>
<feature type="compositionally biased region" description="Basic and acidic residues" evidence="1">
    <location>
        <begin position="49"/>
        <end position="62"/>
    </location>
</feature>
<accession>A0A438W530</accession>
<feature type="region of interest" description="Disordered" evidence="1">
    <location>
        <begin position="1"/>
        <end position="62"/>
    </location>
</feature>
<dbReference type="EMBL" id="RJGP01001316">
    <property type="protein sequence ID" value="RVZ19344.1"/>
    <property type="molecule type" value="Genomic_DNA"/>
</dbReference>
<dbReference type="AlphaFoldDB" id="A0A438W530"/>
<evidence type="ECO:0000313" key="3">
    <source>
        <dbReference type="Proteomes" id="UP000289022"/>
    </source>
</evidence>
<evidence type="ECO:0000256" key="1">
    <source>
        <dbReference type="SAM" id="MobiDB-lite"/>
    </source>
</evidence>
<comment type="caution">
    <text evidence="2">The sequence shown here is derived from an EMBL/GenBank/DDBJ whole genome shotgun (WGS) entry which is preliminary data.</text>
</comment>
<feature type="non-terminal residue" evidence="2">
    <location>
        <position position="111"/>
    </location>
</feature>
<dbReference type="GO" id="GO:0003743">
    <property type="term" value="F:translation initiation factor activity"/>
    <property type="evidence" value="ECO:0007669"/>
    <property type="project" value="UniProtKB-KW"/>
</dbReference>
<dbReference type="Proteomes" id="UP000289022">
    <property type="component" value="Unassembled WGS sequence"/>
</dbReference>
<name>A0A438W530_HELPX</name>
<feature type="compositionally biased region" description="Basic and acidic residues" evidence="1">
    <location>
        <begin position="14"/>
        <end position="29"/>
    </location>
</feature>
<feature type="compositionally biased region" description="Basic and acidic residues" evidence="1">
    <location>
        <begin position="84"/>
        <end position="101"/>
    </location>
</feature>
<protein>
    <submittedName>
        <fullName evidence="2">Translation initiation factor IF-2</fullName>
    </submittedName>
</protein>
<reference evidence="2 3" key="1">
    <citation type="submission" date="2018-11" db="EMBL/GenBank/DDBJ databases">
        <title>Genetic determinants and prediction of antibiotic resistance phenotypes in Helicobacter pylori.</title>
        <authorList>
            <person name="Wagner K."/>
        </authorList>
    </citation>
    <scope>NUCLEOTIDE SEQUENCE [LARGE SCALE GENOMIC DNA]</scope>
    <source>
        <strain evidence="2 3">ZH70</strain>
    </source>
</reference>
<feature type="region of interest" description="Disordered" evidence="1">
    <location>
        <begin position="84"/>
        <end position="111"/>
    </location>
</feature>
<sequence length="111" mass="13161">ESKKPTQSAAAIFEDIKKEWQEKDKQEAKKAKKPSKPKPTPTAKNNKSHKIDFSDARDFKGNDIYDDETDEILLFDLHEQDNFNKEEEEKEARQNINDRVRVQRKNPWMNE</sequence>
<feature type="non-terminal residue" evidence="2">
    <location>
        <position position="1"/>
    </location>
</feature>
<keyword evidence="2" id="KW-0396">Initiation factor</keyword>
<keyword evidence="2" id="KW-0648">Protein biosynthesis</keyword>
<gene>
    <name evidence="2" type="ORF">EC518_13475</name>
</gene>